<evidence type="ECO:0000313" key="2">
    <source>
        <dbReference type="Proteomes" id="UP001193081"/>
    </source>
</evidence>
<dbReference type="RefSeq" id="WP_135479850.1">
    <property type="nucleotide sequence ID" value="NZ_SIJK02000039.1"/>
</dbReference>
<gene>
    <name evidence="1" type="ORF">EYB53_018335</name>
</gene>
<keyword evidence="2" id="KW-1185">Reference proteome</keyword>
<protein>
    <recommendedName>
        <fullName evidence="3">Zinc-finger domain-containing protein</fullName>
    </recommendedName>
</protein>
<sequence>MSSSPCVEVHHWLAAYDEAPPPVALVAHVQDCARCQTALLTFLAERIGIPAPRDPSCATTEMDLPAMLDVERSEGAVAAARAFPDVWWHLWTCPLCAEVYHDTAVLMDATDAGVLTAPLPQAHQPTLRLSHTFLANVFAPQLAAGAAWNSATPELQLVAEEDVPEGRISLSVGAHDVDQWCLEVRVHPPHPGTVLVGLGEQVFVQALRDDQVALLTHLPLATLTDPDGPELAIALARAEGG</sequence>
<organism evidence="1 2">
    <name type="scientific">Candidatus Chloroploca mongolica</name>
    <dbReference type="NCBI Taxonomy" id="2528176"/>
    <lineage>
        <taxon>Bacteria</taxon>
        <taxon>Bacillati</taxon>
        <taxon>Chloroflexota</taxon>
        <taxon>Chloroflexia</taxon>
        <taxon>Chloroflexales</taxon>
        <taxon>Chloroflexineae</taxon>
        <taxon>Oscillochloridaceae</taxon>
        <taxon>Candidatus Chloroploca</taxon>
    </lineage>
</organism>
<name>A0ABS4DE04_9CHLR</name>
<dbReference type="Proteomes" id="UP001193081">
    <property type="component" value="Unassembled WGS sequence"/>
</dbReference>
<proteinExistence type="predicted"/>
<reference evidence="1 2" key="1">
    <citation type="submission" date="2021-03" db="EMBL/GenBank/DDBJ databases">
        <authorList>
            <person name="Grouzdev D.S."/>
        </authorList>
    </citation>
    <scope>NUCLEOTIDE SEQUENCE [LARGE SCALE GENOMIC DNA]</scope>
    <source>
        <strain evidence="1 2">M50-1</strain>
    </source>
</reference>
<dbReference type="EMBL" id="SIJK02000039">
    <property type="protein sequence ID" value="MBP1467679.1"/>
    <property type="molecule type" value="Genomic_DNA"/>
</dbReference>
<comment type="caution">
    <text evidence="1">The sequence shown here is derived from an EMBL/GenBank/DDBJ whole genome shotgun (WGS) entry which is preliminary data.</text>
</comment>
<evidence type="ECO:0000313" key="1">
    <source>
        <dbReference type="EMBL" id="MBP1467679.1"/>
    </source>
</evidence>
<evidence type="ECO:0008006" key="3">
    <source>
        <dbReference type="Google" id="ProtNLM"/>
    </source>
</evidence>
<accession>A0ABS4DE04</accession>